<dbReference type="Gene3D" id="1.20.1250.20">
    <property type="entry name" value="MFS general substrate transporter like domains"/>
    <property type="match status" value="1"/>
</dbReference>
<dbReference type="CDD" id="cd06173">
    <property type="entry name" value="MFS_MefA_like"/>
    <property type="match status" value="1"/>
</dbReference>
<dbReference type="PANTHER" id="PTHR23513">
    <property type="entry name" value="INTEGRAL MEMBRANE EFFLUX PROTEIN-RELATED"/>
    <property type="match status" value="1"/>
</dbReference>
<dbReference type="GO" id="GO:0022857">
    <property type="term" value="F:transmembrane transporter activity"/>
    <property type="evidence" value="ECO:0007669"/>
    <property type="project" value="InterPro"/>
</dbReference>
<feature type="transmembrane region" description="Helical" evidence="9">
    <location>
        <begin position="374"/>
        <end position="397"/>
    </location>
</feature>
<feature type="transmembrane region" description="Helical" evidence="9">
    <location>
        <begin position="310"/>
        <end position="333"/>
    </location>
</feature>
<dbReference type="InterPro" id="IPR011701">
    <property type="entry name" value="MFS"/>
</dbReference>
<organism evidence="11">
    <name type="scientific">uncultured bacterium esnapd18</name>
    <dbReference type="NCBI Taxonomy" id="1366599"/>
    <lineage>
        <taxon>Bacteria</taxon>
        <taxon>environmental samples</taxon>
    </lineage>
</organism>
<evidence type="ECO:0000256" key="5">
    <source>
        <dbReference type="ARBA" id="ARBA00022989"/>
    </source>
</evidence>
<feature type="transmembrane region" description="Helical" evidence="9">
    <location>
        <begin position="286"/>
        <end position="304"/>
    </location>
</feature>
<keyword evidence="4 9" id="KW-0812">Transmembrane</keyword>
<comment type="subcellular location">
    <subcellularLocation>
        <location evidence="1">Cell membrane</location>
        <topology evidence="1">Multi-pass membrane protein</topology>
    </subcellularLocation>
</comment>
<evidence type="ECO:0000259" key="10">
    <source>
        <dbReference type="PROSITE" id="PS50850"/>
    </source>
</evidence>
<evidence type="ECO:0000256" key="8">
    <source>
        <dbReference type="ARBA" id="ARBA00040914"/>
    </source>
</evidence>
<evidence type="ECO:0000256" key="2">
    <source>
        <dbReference type="ARBA" id="ARBA00022448"/>
    </source>
</evidence>
<feature type="transmembrane region" description="Helical" evidence="9">
    <location>
        <begin position="225"/>
        <end position="248"/>
    </location>
</feature>
<feature type="transmembrane region" description="Helical" evidence="9">
    <location>
        <begin position="51"/>
        <end position="71"/>
    </location>
</feature>
<proteinExistence type="inferred from homology"/>
<keyword evidence="6 9" id="KW-0472">Membrane</keyword>
<feature type="domain" description="Major facilitator superfamily (MFS) profile" evidence="10">
    <location>
        <begin position="17"/>
        <end position="399"/>
    </location>
</feature>
<comment type="similarity">
    <text evidence="7">Belongs to the major facilitator superfamily. Drug:H(+) antiporter-3 (DHA3) (TC 2.A.1.21) family.</text>
</comment>
<dbReference type="GO" id="GO:0005886">
    <property type="term" value="C:plasma membrane"/>
    <property type="evidence" value="ECO:0007669"/>
    <property type="project" value="UniProtKB-SubCell"/>
</dbReference>
<evidence type="ECO:0000256" key="9">
    <source>
        <dbReference type="SAM" id="Phobius"/>
    </source>
</evidence>
<feature type="transmembrane region" description="Helical" evidence="9">
    <location>
        <begin position="83"/>
        <end position="104"/>
    </location>
</feature>
<feature type="transmembrane region" description="Helical" evidence="9">
    <location>
        <begin position="345"/>
        <end position="368"/>
    </location>
</feature>
<evidence type="ECO:0000256" key="1">
    <source>
        <dbReference type="ARBA" id="ARBA00004651"/>
    </source>
</evidence>
<reference evidence="11" key="1">
    <citation type="journal article" date="2013" name="Proc. Natl. Acad. Sci. U.S.A.">
        <title>Mapping gene clusters within arrayed metagenomic libraries to expand the structural diversity of biomedically relevant natural products.</title>
        <authorList>
            <person name="Owen J.G."/>
            <person name="Reddy B.V."/>
            <person name="Ternei M.A."/>
            <person name="Charlop-Powers Z."/>
            <person name="Calle P.Y."/>
            <person name="Kim J.H."/>
            <person name="Brady S.F."/>
        </authorList>
    </citation>
    <scope>NUCLEOTIDE SEQUENCE</scope>
</reference>
<keyword evidence="5 9" id="KW-1133">Transmembrane helix</keyword>
<accession>S5TV55</accession>
<dbReference type="InterPro" id="IPR020846">
    <property type="entry name" value="MFS_dom"/>
</dbReference>
<feature type="transmembrane region" description="Helical" evidence="9">
    <location>
        <begin position="177"/>
        <end position="196"/>
    </location>
</feature>
<dbReference type="EMBL" id="KF264558">
    <property type="protein sequence ID" value="AGS49876.1"/>
    <property type="molecule type" value="Genomic_DNA"/>
</dbReference>
<keyword evidence="3" id="KW-1003">Cell membrane</keyword>
<evidence type="ECO:0000313" key="11">
    <source>
        <dbReference type="EMBL" id="AGS49876.1"/>
    </source>
</evidence>
<dbReference type="Pfam" id="PF07690">
    <property type="entry name" value="MFS_1"/>
    <property type="match status" value="1"/>
</dbReference>
<evidence type="ECO:0000256" key="7">
    <source>
        <dbReference type="ARBA" id="ARBA00038075"/>
    </source>
</evidence>
<name>S5TV55_9BACT</name>
<dbReference type="InterPro" id="IPR036259">
    <property type="entry name" value="MFS_trans_sf"/>
</dbReference>
<sequence>MTATEQRSTTPLRRNWRFQILWIGSTTSFLGMEAAAVGYPLVVLATTGSPAHAGLFGFVQMLTTLLLGLPAGRVVDRCDRRRVLLFAEGVRVVAVASVAVALAMHELTLAHLLVVAAILGGGSSLSAPARMLIVRAVVPGEQLTTALTQEEVRNNLATLLGAPLGGLLFGLRQFLPFALSAVTFAVSWFAVLIVRVPPKEVSGKDRPGGWLDGIRTLLRNPVLRAATLVVVALNAVGAPLMLITVVVLDHQRIPPWQTGIALSGLAIGGLLGALLVRPLHRLRPGVVLLGVLVSQVPVFALLAVPLGPWWVLLLLAWGMLGVPALGVLIDVLIFRQVQDDLRGSVIAATTTIAGVGAPIGTAAAGLLLQFLVPGAALLIIAALLAVAGACAATSTGLRQARWPGQQARSQP</sequence>
<feature type="transmembrane region" description="Helical" evidence="9">
    <location>
        <begin position="260"/>
        <end position="279"/>
    </location>
</feature>
<dbReference type="PROSITE" id="PS50850">
    <property type="entry name" value="MFS"/>
    <property type="match status" value="1"/>
</dbReference>
<dbReference type="SUPFAM" id="SSF103473">
    <property type="entry name" value="MFS general substrate transporter"/>
    <property type="match status" value="1"/>
</dbReference>
<feature type="transmembrane region" description="Helical" evidence="9">
    <location>
        <begin position="20"/>
        <end position="45"/>
    </location>
</feature>
<evidence type="ECO:0000256" key="6">
    <source>
        <dbReference type="ARBA" id="ARBA00023136"/>
    </source>
</evidence>
<evidence type="ECO:0000256" key="4">
    <source>
        <dbReference type="ARBA" id="ARBA00022692"/>
    </source>
</evidence>
<dbReference type="AlphaFoldDB" id="S5TV55"/>
<protein>
    <recommendedName>
        <fullName evidence="8">Multidrug efflux pump Tap</fullName>
    </recommendedName>
</protein>
<keyword evidence="2" id="KW-0813">Transport</keyword>
<evidence type="ECO:0000256" key="3">
    <source>
        <dbReference type="ARBA" id="ARBA00022475"/>
    </source>
</evidence>
<dbReference type="PANTHER" id="PTHR23513:SF9">
    <property type="entry name" value="ENTEROBACTIN EXPORTER ENTS"/>
    <property type="match status" value="1"/>
</dbReference>